<dbReference type="Pfam" id="PF08598">
    <property type="entry name" value="Sds3"/>
    <property type="match status" value="1"/>
</dbReference>
<evidence type="ECO:0000256" key="2">
    <source>
        <dbReference type="ARBA" id="ARBA00022491"/>
    </source>
</evidence>
<dbReference type="EMBL" id="JBGBPQ010000012">
    <property type="protein sequence ID" value="KAL1515132.1"/>
    <property type="molecule type" value="Genomic_DNA"/>
</dbReference>
<evidence type="ECO:0000256" key="6">
    <source>
        <dbReference type="SAM" id="MobiDB-lite"/>
    </source>
</evidence>
<comment type="caution">
    <text evidence="7">The sequence shown here is derived from an EMBL/GenBank/DDBJ whole genome shotgun (WGS) entry which is preliminary data.</text>
</comment>
<dbReference type="AlphaFoldDB" id="A0AB34J9S5"/>
<evidence type="ECO:0000256" key="3">
    <source>
        <dbReference type="ARBA" id="ARBA00023015"/>
    </source>
</evidence>
<gene>
    <name evidence="7" type="ORF">AB1Y20_004193</name>
</gene>
<proteinExistence type="predicted"/>
<organism evidence="7 8">
    <name type="scientific">Prymnesium parvum</name>
    <name type="common">Toxic golden alga</name>
    <dbReference type="NCBI Taxonomy" id="97485"/>
    <lineage>
        <taxon>Eukaryota</taxon>
        <taxon>Haptista</taxon>
        <taxon>Haptophyta</taxon>
        <taxon>Prymnesiophyceae</taxon>
        <taxon>Prymnesiales</taxon>
        <taxon>Prymnesiaceae</taxon>
        <taxon>Prymnesium</taxon>
    </lineage>
</organism>
<keyword evidence="3" id="KW-0805">Transcription regulation</keyword>
<evidence type="ECO:0000313" key="7">
    <source>
        <dbReference type="EMBL" id="KAL1515132.1"/>
    </source>
</evidence>
<evidence type="ECO:0000256" key="1">
    <source>
        <dbReference type="ARBA" id="ARBA00004123"/>
    </source>
</evidence>
<dbReference type="GO" id="GO:0010468">
    <property type="term" value="P:regulation of gene expression"/>
    <property type="evidence" value="ECO:0007669"/>
    <property type="project" value="UniProtKB-ARBA"/>
</dbReference>
<name>A0AB34J9S5_PRYPA</name>
<evidence type="ECO:0000256" key="5">
    <source>
        <dbReference type="ARBA" id="ARBA00023242"/>
    </source>
</evidence>
<keyword evidence="5" id="KW-0539">Nucleus</keyword>
<dbReference type="GO" id="GO:0005654">
    <property type="term" value="C:nucleoplasm"/>
    <property type="evidence" value="ECO:0007669"/>
    <property type="project" value="UniProtKB-ARBA"/>
</dbReference>
<sequence length="301" mass="33825">MNTTKHERWIALGVGTEGGGERRCLMTDEGSSLRSRATRRQHAPQESSSQQDDDAEQFDDSAGASWKQEMESIVAGTHPLLVEGLDKHEQVMKAQIAQAERIRRLQTVNINNLFDCDKKQAEDEKKAQLEFFQSRLIDSIEAKRRKLSRESGFGLRRKSADGVDAQQLACKRRQIGGLTGLDISYALTAEEAKSDLDEIMSAAERYSIRTAAIVSDDLRVTSSGGGDAYFDRARQQLHCNGHTFEREAKVYVFQQGQRIEDVWTLTAMNAVEVTLRDTSRGKLKVTLAQLRSGRFVFRPRA</sequence>
<keyword evidence="8" id="KW-1185">Reference proteome</keyword>
<dbReference type="Proteomes" id="UP001515480">
    <property type="component" value="Unassembled WGS sequence"/>
</dbReference>
<accession>A0AB34J9S5</accession>
<feature type="region of interest" description="Disordered" evidence="6">
    <location>
        <begin position="17"/>
        <end position="67"/>
    </location>
</feature>
<comment type="subcellular location">
    <subcellularLocation>
        <location evidence="1">Nucleus</location>
    </subcellularLocation>
</comment>
<reference evidence="7 8" key="1">
    <citation type="journal article" date="2024" name="Science">
        <title>Giant polyketide synthase enzymes in the biosynthesis of giant marine polyether toxins.</title>
        <authorList>
            <person name="Fallon T.R."/>
            <person name="Shende V.V."/>
            <person name="Wierzbicki I.H."/>
            <person name="Pendleton A.L."/>
            <person name="Watervoot N.F."/>
            <person name="Auber R.P."/>
            <person name="Gonzalez D.J."/>
            <person name="Wisecaver J.H."/>
            <person name="Moore B.S."/>
        </authorList>
    </citation>
    <scope>NUCLEOTIDE SEQUENCE [LARGE SCALE GENOMIC DNA]</scope>
    <source>
        <strain evidence="7 8">12B1</strain>
    </source>
</reference>
<evidence type="ECO:0008006" key="9">
    <source>
        <dbReference type="Google" id="ProtNLM"/>
    </source>
</evidence>
<dbReference type="InterPro" id="IPR013907">
    <property type="entry name" value="Sds3"/>
</dbReference>
<evidence type="ECO:0000313" key="8">
    <source>
        <dbReference type="Proteomes" id="UP001515480"/>
    </source>
</evidence>
<protein>
    <recommendedName>
        <fullName evidence="9">Non-structural maintenance of chromosomes element 4</fullName>
    </recommendedName>
</protein>
<keyword evidence="4" id="KW-0804">Transcription</keyword>
<evidence type="ECO:0000256" key="4">
    <source>
        <dbReference type="ARBA" id="ARBA00023163"/>
    </source>
</evidence>
<keyword evidence="2" id="KW-0678">Repressor</keyword>